<feature type="region of interest" description="Disordered" evidence="1">
    <location>
        <begin position="534"/>
        <end position="565"/>
    </location>
</feature>
<evidence type="ECO:0000313" key="3">
    <source>
        <dbReference type="Proteomes" id="UP000775213"/>
    </source>
</evidence>
<accession>A0AAV7G4S3</accession>
<proteinExistence type="predicted"/>
<feature type="region of interest" description="Disordered" evidence="1">
    <location>
        <begin position="35"/>
        <end position="176"/>
    </location>
</feature>
<feature type="compositionally biased region" description="Pro residues" evidence="1">
    <location>
        <begin position="71"/>
        <end position="97"/>
    </location>
</feature>
<sequence length="1133" mass="125813">MKLKKNVFFQDMQAIFFHEKNHCIFPELGALRARPRRPRIRTNQPKKMDGFSRHQPQQHGGGAFWYSSSSSPPPPAGYHPPPPPTHLAQNPPLPPHLPTYHHQPSYASQLPITPPPQHQLPQPWFHPQQQAPPNYPPPNYPPPYHGQPGLPPYPQPQHRYPPPPPPPPQPHPMAVPPAYPSTMQAWANPSWQNHQLWEYPERNIHYNSEEDWAAKARAWATADSMTENHHARSQFTPLGRMDEHEYAYRDHLPKVVAPAVDNQLPLPPQSNGRALYNEHEAEARDTGHLISPPRIYYPSSSIYEQEVPYTYSSSQGNREAMDHMERSQESLHPQFTAAIQLSSVEEPHFIPGNRPAKPLSDTGDQPLDFQPKSTFGHDQHKQFGYSHVASAANEGVIDQNIVATSVHAWNSTTVPVAAFPPIPLAPSGTQFDPSFASQASLPVHSTPVFGGIAAPSFQAPVSPISAPFVLGVGASLHSPDFPGDGNGSFSLSERPKKAAVPNWLREELIKKKSAIASTNLLHSGVVQMEDADMSFRKTDQADNQSLDSRRSTEEDDDDEDEVEAARSAAINQEIKRVLTEVLLKVTDELFDEIATKVLDEDEPATDVVESTSFGNPKFSPPPAIPTPKASSKILIPLRADSRNVNDANEKSSSSSVGGDLLGLANYGSDASDGDDDDNESQGAQHRKLDSASDNLETAVRSYEHALKDAETGKEALYVDANGDVQKEGRISLPESSERKKVGQFHAKVPGVSETSEKTSSANTERAGEFRQDAKYLKSGGTAGSHGGRRHESVNGDRTSNVECQDGEANILSSANRKPDKSLNNRGLINDVAAGSHRKDDENNKHGDKQKEKISKSDKLYERVGDRNIKQLAIERETHSKSSSRTEIITDSKKEISKDKGEKKKDYERRSERKRDRKEDYKKDGKEDRSEFARETLRRNIRSKSPVRHVKDNSKSCRGSASSEESSDNSRKSCNYGEQACQHHQDLQKDKSRGLPIASILIPGIPPTLRLEGTADQGLFHLFAGGEHLSMSDNIMDYVKLELRFVQSSQLEVAIHDLVSRDAFCRWLGSLDAFLHSDGCCFDLHIGLARISPVLCNTLLIKQILLGKCRLMSIFFCLFPSSTAYSRNVIFIMK</sequence>
<feature type="compositionally biased region" description="Basic and acidic residues" evidence="1">
    <location>
        <begin position="701"/>
        <end position="713"/>
    </location>
</feature>
<protein>
    <submittedName>
        <fullName evidence="2">Uncharacterized protein</fullName>
    </submittedName>
</protein>
<feature type="region of interest" description="Disordered" evidence="1">
    <location>
        <begin position="602"/>
        <end position="975"/>
    </location>
</feature>
<feature type="compositionally biased region" description="Basic and acidic residues" evidence="1">
    <location>
        <begin position="765"/>
        <end position="775"/>
    </location>
</feature>
<dbReference type="Proteomes" id="UP000775213">
    <property type="component" value="Unassembled WGS sequence"/>
</dbReference>
<feature type="compositionally biased region" description="Basic and acidic residues" evidence="1">
    <location>
        <begin position="836"/>
        <end position="879"/>
    </location>
</feature>
<evidence type="ECO:0000313" key="2">
    <source>
        <dbReference type="EMBL" id="KAH0450619.1"/>
    </source>
</evidence>
<feature type="compositionally biased region" description="Basic and acidic residues" evidence="1">
    <location>
        <begin position="639"/>
        <end position="649"/>
    </location>
</feature>
<evidence type="ECO:0000256" key="1">
    <source>
        <dbReference type="SAM" id="MobiDB-lite"/>
    </source>
</evidence>
<dbReference type="AlphaFoldDB" id="A0AAV7G4S3"/>
<feature type="compositionally biased region" description="Basic residues" evidence="1">
    <location>
        <begin position="938"/>
        <end position="947"/>
    </location>
</feature>
<keyword evidence="3" id="KW-1185">Reference proteome</keyword>
<feature type="compositionally biased region" description="Basic and acidic residues" evidence="1">
    <location>
        <begin position="887"/>
        <end position="937"/>
    </location>
</feature>
<feature type="compositionally biased region" description="Pro residues" evidence="1">
    <location>
        <begin position="133"/>
        <end position="176"/>
    </location>
</feature>
<dbReference type="EMBL" id="JAGFBR010000018">
    <property type="protein sequence ID" value="KAH0450619.1"/>
    <property type="molecule type" value="Genomic_DNA"/>
</dbReference>
<name>A0AAV7G4S3_DENCH</name>
<organism evidence="2 3">
    <name type="scientific">Dendrobium chrysotoxum</name>
    <name type="common">Orchid</name>
    <dbReference type="NCBI Taxonomy" id="161865"/>
    <lineage>
        <taxon>Eukaryota</taxon>
        <taxon>Viridiplantae</taxon>
        <taxon>Streptophyta</taxon>
        <taxon>Embryophyta</taxon>
        <taxon>Tracheophyta</taxon>
        <taxon>Spermatophyta</taxon>
        <taxon>Magnoliopsida</taxon>
        <taxon>Liliopsida</taxon>
        <taxon>Asparagales</taxon>
        <taxon>Orchidaceae</taxon>
        <taxon>Epidendroideae</taxon>
        <taxon>Malaxideae</taxon>
        <taxon>Dendrobiinae</taxon>
        <taxon>Dendrobium</taxon>
    </lineage>
</organism>
<reference evidence="2 3" key="1">
    <citation type="journal article" date="2021" name="Hortic Res">
        <title>Chromosome-scale assembly of the Dendrobium chrysotoxum genome enhances the understanding of orchid evolution.</title>
        <authorList>
            <person name="Zhang Y."/>
            <person name="Zhang G.Q."/>
            <person name="Zhang D."/>
            <person name="Liu X.D."/>
            <person name="Xu X.Y."/>
            <person name="Sun W.H."/>
            <person name="Yu X."/>
            <person name="Zhu X."/>
            <person name="Wang Z.W."/>
            <person name="Zhao X."/>
            <person name="Zhong W.Y."/>
            <person name="Chen H."/>
            <person name="Yin W.L."/>
            <person name="Huang T."/>
            <person name="Niu S.C."/>
            <person name="Liu Z.J."/>
        </authorList>
    </citation>
    <scope>NUCLEOTIDE SEQUENCE [LARGE SCALE GENOMIC DNA]</scope>
    <source>
        <strain evidence="2">Lindl</strain>
    </source>
</reference>
<gene>
    <name evidence="2" type="ORF">IEQ34_021311</name>
</gene>
<feature type="compositionally biased region" description="Basic and acidic residues" evidence="1">
    <location>
        <begin position="724"/>
        <end position="740"/>
    </location>
</feature>
<feature type="compositionally biased region" description="Acidic residues" evidence="1">
    <location>
        <begin position="553"/>
        <end position="562"/>
    </location>
</feature>
<comment type="caution">
    <text evidence="2">The sequence shown here is derived from an EMBL/GenBank/DDBJ whole genome shotgun (WGS) entry which is preliminary data.</text>
</comment>